<organism evidence="1 2">
    <name type="scientific">Myroides indicus</name>
    <dbReference type="NCBI Taxonomy" id="1323422"/>
    <lineage>
        <taxon>Bacteria</taxon>
        <taxon>Pseudomonadati</taxon>
        <taxon>Bacteroidota</taxon>
        <taxon>Flavobacteriia</taxon>
        <taxon>Flavobacteriales</taxon>
        <taxon>Flavobacteriaceae</taxon>
        <taxon>Myroides</taxon>
    </lineage>
</organism>
<dbReference type="PROSITE" id="PS51257">
    <property type="entry name" value="PROKAR_LIPOPROTEIN"/>
    <property type="match status" value="1"/>
</dbReference>
<name>A0A4R7EWK1_9FLAO</name>
<proteinExistence type="predicted"/>
<sequence>MKTFKHIIFIVCSLILSACTKIIDIDLPTAEPGLVVEGNLDFNPSNAIDTLYIKLSLTTDYFNPDIPKVSNAVVWVEDFQNNRYPFQEFSDTGIYFSTEIQKPQEGDSFKLHIEYGNDIYEATETYIKSPKIEEVIQTREKFFDESRYVLRVYYQDELQNKQKYNYYYLMFQKDSHSPQPRVVSNEFSAGNRMETLYIANENTQPGNLIHIQLGQISRNYYDFIYAFFDAINNGGGPFQTPAGQIVGNVKNMTSPEKEALGYFRILDLQTTQHVIYEQPNP</sequence>
<dbReference type="RefSeq" id="WP_133712483.1">
    <property type="nucleotide sequence ID" value="NZ_SOAG01000011.1"/>
</dbReference>
<comment type="caution">
    <text evidence="1">The sequence shown here is derived from an EMBL/GenBank/DDBJ whole genome shotgun (WGS) entry which is preliminary data.</text>
</comment>
<dbReference type="EMBL" id="SOAG01000011">
    <property type="protein sequence ID" value="TDS58885.1"/>
    <property type="molecule type" value="Genomic_DNA"/>
</dbReference>
<dbReference type="Pfam" id="PF14054">
    <property type="entry name" value="DUF4249"/>
    <property type="match status" value="1"/>
</dbReference>
<keyword evidence="2" id="KW-1185">Reference proteome</keyword>
<accession>A0A4R7EWK1</accession>
<evidence type="ECO:0000313" key="1">
    <source>
        <dbReference type="EMBL" id="TDS58885.1"/>
    </source>
</evidence>
<protein>
    <submittedName>
        <fullName evidence="1">Uncharacterized protein DUF4249</fullName>
    </submittedName>
</protein>
<dbReference type="OrthoDB" id="1430047at2"/>
<dbReference type="AlphaFoldDB" id="A0A4R7EWK1"/>
<dbReference type="InterPro" id="IPR025345">
    <property type="entry name" value="DUF4249"/>
</dbReference>
<evidence type="ECO:0000313" key="2">
    <source>
        <dbReference type="Proteomes" id="UP000295215"/>
    </source>
</evidence>
<dbReference type="Proteomes" id="UP000295215">
    <property type="component" value="Unassembled WGS sequence"/>
</dbReference>
<gene>
    <name evidence="1" type="ORF">C8P70_11167</name>
</gene>
<reference evidence="1 2" key="1">
    <citation type="submission" date="2019-03" db="EMBL/GenBank/DDBJ databases">
        <title>Genomic Encyclopedia of Archaeal and Bacterial Type Strains, Phase II (KMG-II): from individual species to whole genera.</title>
        <authorList>
            <person name="Goeker M."/>
        </authorList>
    </citation>
    <scope>NUCLEOTIDE SEQUENCE [LARGE SCALE GENOMIC DNA]</scope>
    <source>
        <strain evidence="1 2">DSM 28213</strain>
    </source>
</reference>